<evidence type="ECO:0000256" key="4">
    <source>
        <dbReference type="ARBA" id="ARBA00023172"/>
    </source>
</evidence>
<dbReference type="PROSITE" id="PS51898">
    <property type="entry name" value="TYR_RECOMBINASE"/>
    <property type="match status" value="1"/>
</dbReference>
<gene>
    <name evidence="6" type="ORF">N5I20_21940</name>
</gene>
<keyword evidence="3" id="KW-0238">DNA-binding</keyword>
<comment type="similarity">
    <text evidence="1">Belongs to the 'phage' integrase family.</text>
</comment>
<keyword evidence="2" id="KW-0229">DNA integration</keyword>
<dbReference type="GO" id="GO:0003677">
    <property type="term" value="F:DNA binding"/>
    <property type="evidence" value="ECO:0007669"/>
    <property type="project" value="UniProtKB-KW"/>
</dbReference>
<dbReference type="InterPro" id="IPR013762">
    <property type="entry name" value="Integrase-like_cat_sf"/>
</dbReference>
<dbReference type="GO" id="GO:0015074">
    <property type="term" value="P:DNA integration"/>
    <property type="evidence" value="ECO:0007669"/>
    <property type="project" value="UniProtKB-KW"/>
</dbReference>
<dbReference type="Pfam" id="PF00589">
    <property type="entry name" value="Phage_integrase"/>
    <property type="match status" value="1"/>
</dbReference>
<name>A0AA42RCW3_AERCA</name>
<proteinExistence type="inferred from homology"/>
<keyword evidence="4" id="KW-0233">DNA recombination</keyword>
<dbReference type="AlphaFoldDB" id="A0AA42RCW3"/>
<evidence type="ECO:0000313" key="6">
    <source>
        <dbReference type="EMBL" id="MDH1507705.1"/>
    </source>
</evidence>
<evidence type="ECO:0000259" key="5">
    <source>
        <dbReference type="PROSITE" id="PS51898"/>
    </source>
</evidence>
<dbReference type="InterPro" id="IPR002104">
    <property type="entry name" value="Integrase_catalytic"/>
</dbReference>
<reference evidence="6" key="1">
    <citation type="submission" date="2022-09" db="EMBL/GenBank/DDBJ databases">
        <title>Intensive care unit water sources are persistently colonized with multi-drug resistant bacteria and are the site of extensive horizontal gene transfer of antibiotic resistance genes.</title>
        <authorList>
            <person name="Diorio-Toth L."/>
        </authorList>
    </citation>
    <scope>NUCLEOTIDE SEQUENCE</scope>
    <source>
        <strain evidence="6">GD03710</strain>
    </source>
</reference>
<dbReference type="GO" id="GO:0006310">
    <property type="term" value="P:DNA recombination"/>
    <property type="evidence" value="ECO:0007669"/>
    <property type="project" value="UniProtKB-KW"/>
</dbReference>
<accession>A0AA42RCW3</accession>
<dbReference type="Proteomes" id="UP001161704">
    <property type="component" value="Unassembled WGS sequence"/>
</dbReference>
<sequence length="512" mass="58421">MLKWNHIENYHNMIAEVLAMPTKKLDKNDIMLVQIDQHPQFAYDPYPVSQSGQQLDLTQSKIVLEPERETISFDKIPHQLREHTRAWISYASHIYSNYALHSHHECWRLLSIPDDIAAEDIAEKIQEIYRELMSSTRSVSTKSILRMMYKWCVEEGLPHFDEDFYDYYLATIKFGTDAGKGLDVIMEIPDRGPLTIKEERIFISTLNSISPETLTTHALQGLVSLKCAQVLGMRNIQVMRLKFSDLQLSDKGVYTLKVLRAKQRGQSNNNVYKIRPITKTLAKLLSLMKARYEDILGKKITDNWPVISDYYSVKDVLVKRQVRITTISYITNQFRVAVGLDFKVTNRRLRKTFCSRLIAKGTPMSVVAELMDHSDLQQLEVYYRQSHTVAKKLDDVLRSEAMDILDAFAGKVVTPDNASKRGQGIFAPSKNLNLVQIGSCGSATPCSLQPPLSCYNCSSLEAFEDVDHKAVVDTMVEEVKTAFGDAHAINILQHKNFLAARKFADMFDRGEL</sequence>
<dbReference type="Gene3D" id="1.10.443.10">
    <property type="entry name" value="Intergrase catalytic core"/>
    <property type="match status" value="1"/>
</dbReference>
<dbReference type="InterPro" id="IPR050090">
    <property type="entry name" value="Tyrosine_recombinase_XerCD"/>
</dbReference>
<organism evidence="6 7">
    <name type="scientific">Aeromonas caviae</name>
    <name type="common">Aeromonas punctata</name>
    <dbReference type="NCBI Taxonomy" id="648"/>
    <lineage>
        <taxon>Bacteria</taxon>
        <taxon>Pseudomonadati</taxon>
        <taxon>Pseudomonadota</taxon>
        <taxon>Gammaproteobacteria</taxon>
        <taxon>Aeromonadales</taxon>
        <taxon>Aeromonadaceae</taxon>
        <taxon>Aeromonas</taxon>
    </lineage>
</organism>
<evidence type="ECO:0000256" key="1">
    <source>
        <dbReference type="ARBA" id="ARBA00008857"/>
    </source>
</evidence>
<feature type="domain" description="Tyr recombinase" evidence="5">
    <location>
        <begin position="189"/>
        <end position="398"/>
    </location>
</feature>
<evidence type="ECO:0000256" key="2">
    <source>
        <dbReference type="ARBA" id="ARBA00022908"/>
    </source>
</evidence>
<dbReference type="SUPFAM" id="SSF56349">
    <property type="entry name" value="DNA breaking-rejoining enzymes"/>
    <property type="match status" value="1"/>
</dbReference>
<evidence type="ECO:0000313" key="7">
    <source>
        <dbReference type="Proteomes" id="UP001161704"/>
    </source>
</evidence>
<dbReference type="InterPro" id="IPR011010">
    <property type="entry name" value="DNA_brk_join_enz"/>
</dbReference>
<dbReference type="PANTHER" id="PTHR30349:SF41">
    <property type="entry name" value="INTEGRASE_RECOMBINASE PROTEIN MJ0367-RELATED"/>
    <property type="match status" value="1"/>
</dbReference>
<evidence type="ECO:0000256" key="3">
    <source>
        <dbReference type="ARBA" id="ARBA00023125"/>
    </source>
</evidence>
<protein>
    <submittedName>
        <fullName evidence="6">Site-specific integrase</fullName>
    </submittedName>
</protein>
<comment type="caution">
    <text evidence="6">The sequence shown here is derived from an EMBL/GenBank/DDBJ whole genome shotgun (WGS) entry which is preliminary data.</text>
</comment>
<dbReference type="EMBL" id="JAOCIZ010000149">
    <property type="protein sequence ID" value="MDH1507705.1"/>
    <property type="molecule type" value="Genomic_DNA"/>
</dbReference>
<dbReference type="CDD" id="cd00397">
    <property type="entry name" value="DNA_BRE_C"/>
    <property type="match status" value="1"/>
</dbReference>
<dbReference type="PANTHER" id="PTHR30349">
    <property type="entry name" value="PHAGE INTEGRASE-RELATED"/>
    <property type="match status" value="1"/>
</dbReference>
<dbReference type="RefSeq" id="WP_236749319.1">
    <property type="nucleotide sequence ID" value="NZ_JAOCIZ010000149.1"/>
</dbReference>